<dbReference type="Proteomes" id="UP001186944">
    <property type="component" value="Unassembled WGS sequence"/>
</dbReference>
<dbReference type="Pfam" id="PF06990">
    <property type="entry name" value="Gal-3-0_sulfotr"/>
    <property type="match status" value="1"/>
</dbReference>
<dbReference type="InterPro" id="IPR009729">
    <property type="entry name" value="Gal-3-0_sulfotransfrase"/>
</dbReference>
<evidence type="ECO:0000256" key="3">
    <source>
        <dbReference type="ARBA" id="ARBA00022679"/>
    </source>
</evidence>
<organism evidence="11 12">
    <name type="scientific">Pinctada imbricata</name>
    <name type="common">Atlantic pearl-oyster</name>
    <name type="synonym">Pinctada martensii</name>
    <dbReference type="NCBI Taxonomy" id="66713"/>
    <lineage>
        <taxon>Eukaryota</taxon>
        <taxon>Metazoa</taxon>
        <taxon>Spiralia</taxon>
        <taxon>Lophotrochozoa</taxon>
        <taxon>Mollusca</taxon>
        <taxon>Bivalvia</taxon>
        <taxon>Autobranchia</taxon>
        <taxon>Pteriomorphia</taxon>
        <taxon>Pterioida</taxon>
        <taxon>Pterioidea</taxon>
        <taxon>Pteriidae</taxon>
        <taxon>Pinctada</taxon>
    </lineage>
</organism>
<keyword evidence="5" id="KW-0735">Signal-anchor</keyword>
<keyword evidence="8" id="KW-0472">Membrane</keyword>
<dbReference type="GO" id="GO:0000139">
    <property type="term" value="C:Golgi membrane"/>
    <property type="evidence" value="ECO:0007669"/>
    <property type="project" value="UniProtKB-SubCell"/>
</dbReference>
<evidence type="ECO:0000256" key="4">
    <source>
        <dbReference type="ARBA" id="ARBA00022692"/>
    </source>
</evidence>
<sequence length="460" mass="55161">MLDLYDTNLNWRSNKKNEETSSKKNVPLLRDKPGTKQWNSSEYIRLKDKLYQNVGPTDKLYQRVGLSDKLYQHVGPTDKLYQRVGLSDKLNHVRRNISDGAKDTVSSRVNNVVFLKLHKSASTTVQNIFLRYGFFRNLSFVLPRPPGYYWRNVISLNDTVTKRNILPPPKNRTFNILCSHVIYNRTVFRSLMPQNTKFIGIIREPRAQFMSTLKYVQPHEVLDSGGDPLENYLKNPRRYESLDPRQSLTNNRMAVEFGFPLKLFQTRNSSEIQQYIQKLDKEFDLVILVEKIEESLILMKRILGWNIRDIIYITQNKNEKKDSRFNWTNETERRFHAWNYIDIELYNYFKTKMYQRILEAGETLQQEVAYFRWVLRQIQKFCADNRGTSPLSFKRSKWSEPFKVFLYDCWLLRMDEITFHDFLRIRQYPEYPHIDHELSAELQRHFESIYLRHSKNFNSR</sequence>
<gene>
    <name evidence="11" type="ORF">FSP39_007854</name>
</gene>
<dbReference type="GO" id="GO:0001733">
    <property type="term" value="F:galactosylceramide sulfotransferase activity"/>
    <property type="evidence" value="ECO:0007669"/>
    <property type="project" value="InterPro"/>
</dbReference>
<keyword evidence="6" id="KW-1133">Transmembrane helix</keyword>
<keyword evidence="7" id="KW-0333">Golgi apparatus</keyword>
<keyword evidence="12" id="KW-1185">Reference proteome</keyword>
<evidence type="ECO:0000256" key="2">
    <source>
        <dbReference type="ARBA" id="ARBA00008124"/>
    </source>
</evidence>
<evidence type="ECO:0000313" key="12">
    <source>
        <dbReference type="Proteomes" id="UP001186944"/>
    </source>
</evidence>
<evidence type="ECO:0000256" key="8">
    <source>
        <dbReference type="ARBA" id="ARBA00023136"/>
    </source>
</evidence>
<dbReference type="GO" id="GO:0009247">
    <property type="term" value="P:glycolipid biosynthetic process"/>
    <property type="evidence" value="ECO:0007669"/>
    <property type="project" value="InterPro"/>
</dbReference>
<keyword evidence="9" id="KW-0325">Glycoprotein</keyword>
<protein>
    <submittedName>
        <fullName evidence="11">Uncharacterized protein</fullName>
    </submittedName>
</protein>
<comment type="caution">
    <text evidence="11">The sequence shown here is derived from an EMBL/GenBank/DDBJ whole genome shotgun (WGS) entry which is preliminary data.</text>
</comment>
<evidence type="ECO:0000256" key="10">
    <source>
        <dbReference type="SAM" id="MobiDB-lite"/>
    </source>
</evidence>
<accession>A0AA88Y7P6</accession>
<name>A0AA88Y7P6_PINIB</name>
<dbReference type="Gene3D" id="3.40.50.300">
    <property type="entry name" value="P-loop containing nucleotide triphosphate hydrolases"/>
    <property type="match status" value="1"/>
</dbReference>
<dbReference type="AlphaFoldDB" id="A0AA88Y7P6"/>
<dbReference type="EMBL" id="VSWD01000006">
    <property type="protein sequence ID" value="KAK3099674.1"/>
    <property type="molecule type" value="Genomic_DNA"/>
</dbReference>
<dbReference type="PANTHER" id="PTHR14647:SF87">
    <property type="entry name" value="PUTATIVE-RELATED"/>
    <property type="match status" value="1"/>
</dbReference>
<proteinExistence type="inferred from homology"/>
<comment type="subcellular location">
    <subcellularLocation>
        <location evidence="1">Golgi apparatus membrane</location>
        <topology evidence="1">Single-pass type II membrane protein</topology>
    </subcellularLocation>
</comment>
<keyword evidence="3" id="KW-0808">Transferase</keyword>
<comment type="similarity">
    <text evidence="2">Belongs to the galactose-3-O-sulfotransferase family.</text>
</comment>
<evidence type="ECO:0000256" key="5">
    <source>
        <dbReference type="ARBA" id="ARBA00022968"/>
    </source>
</evidence>
<evidence type="ECO:0000256" key="1">
    <source>
        <dbReference type="ARBA" id="ARBA00004323"/>
    </source>
</evidence>
<evidence type="ECO:0000313" key="11">
    <source>
        <dbReference type="EMBL" id="KAK3099674.1"/>
    </source>
</evidence>
<reference evidence="11" key="1">
    <citation type="submission" date="2019-08" db="EMBL/GenBank/DDBJ databases">
        <title>The improved chromosome-level genome for the pearl oyster Pinctada fucata martensii using PacBio sequencing and Hi-C.</title>
        <authorList>
            <person name="Zheng Z."/>
        </authorList>
    </citation>
    <scope>NUCLEOTIDE SEQUENCE</scope>
    <source>
        <strain evidence="11">ZZ-2019</strain>
        <tissue evidence="11">Adductor muscle</tissue>
    </source>
</reference>
<evidence type="ECO:0000256" key="6">
    <source>
        <dbReference type="ARBA" id="ARBA00022989"/>
    </source>
</evidence>
<evidence type="ECO:0000256" key="9">
    <source>
        <dbReference type="ARBA" id="ARBA00023180"/>
    </source>
</evidence>
<evidence type="ECO:0000256" key="7">
    <source>
        <dbReference type="ARBA" id="ARBA00023034"/>
    </source>
</evidence>
<dbReference type="PANTHER" id="PTHR14647">
    <property type="entry name" value="GALACTOSE-3-O-SULFOTRANSFERASE"/>
    <property type="match status" value="1"/>
</dbReference>
<dbReference type="InterPro" id="IPR027417">
    <property type="entry name" value="P-loop_NTPase"/>
</dbReference>
<keyword evidence="4" id="KW-0812">Transmembrane</keyword>
<dbReference type="SUPFAM" id="SSF52540">
    <property type="entry name" value="P-loop containing nucleoside triphosphate hydrolases"/>
    <property type="match status" value="1"/>
</dbReference>
<feature type="region of interest" description="Disordered" evidence="10">
    <location>
        <begin position="15"/>
        <end position="34"/>
    </location>
</feature>